<proteinExistence type="inferred from homology"/>
<dbReference type="InterPro" id="IPR001017">
    <property type="entry name" value="DH_E1"/>
</dbReference>
<keyword evidence="9" id="KW-0809">Transit peptide</keyword>
<dbReference type="FunFam" id="3.40.50.12470:FF:000003">
    <property type="entry name" value="2-oxoglutarate dehydrogenase E1 component"/>
    <property type="match status" value="1"/>
</dbReference>
<dbReference type="SUPFAM" id="SSF52518">
    <property type="entry name" value="Thiamin diphosphate-binding fold (THDP-binding)"/>
    <property type="match status" value="2"/>
</dbReference>
<reference evidence="19 20" key="1">
    <citation type="journal article" date="2019" name="Nat. Ecol. Evol.">
        <title>Megaphylogeny resolves global patterns of mushroom evolution.</title>
        <authorList>
            <person name="Varga T."/>
            <person name="Krizsan K."/>
            <person name="Foldi C."/>
            <person name="Dima B."/>
            <person name="Sanchez-Garcia M."/>
            <person name="Sanchez-Ramirez S."/>
            <person name="Szollosi G.J."/>
            <person name="Szarkandi J.G."/>
            <person name="Papp V."/>
            <person name="Albert L."/>
            <person name="Andreopoulos W."/>
            <person name="Angelini C."/>
            <person name="Antonin V."/>
            <person name="Barry K.W."/>
            <person name="Bougher N.L."/>
            <person name="Buchanan P."/>
            <person name="Buyck B."/>
            <person name="Bense V."/>
            <person name="Catcheside P."/>
            <person name="Chovatia M."/>
            <person name="Cooper J."/>
            <person name="Damon W."/>
            <person name="Desjardin D."/>
            <person name="Finy P."/>
            <person name="Geml J."/>
            <person name="Haridas S."/>
            <person name="Hughes K."/>
            <person name="Justo A."/>
            <person name="Karasinski D."/>
            <person name="Kautmanova I."/>
            <person name="Kiss B."/>
            <person name="Kocsube S."/>
            <person name="Kotiranta H."/>
            <person name="LaButti K.M."/>
            <person name="Lechner B.E."/>
            <person name="Liimatainen K."/>
            <person name="Lipzen A."/>
            <person name="Lukacs Z."/>
            <person name="Mihaltcheva S."/>
            <person name="Morgado L.N."/>
            <person name="Niskanen T."/>
            <person name="Noordeloos M.E."/>
            <person name="Ohm R.A."/>
            <person name="Ortiz-Santana B."/>
            <person name="Ovrebo C."/>
            <person name="Racz N."/>
            <person name="Riley R."/>
            <person name="Savchenko A."/>
            <person name="Shiryaev A."/>
            <person name="Soop K."/>
            <person name="Spirin V."/>
            <person name="Szebenyi C."/>
            <person name="Tomsovsky M."/>
            <person name="Tulloss R.E."/>
            <person name="Uehling J."/>
            <person name="Grigoriev I.V."/>
            <person name="Vagvolgyi C."/>
            <person name="Papp T."/>
            <person name="Martin F.M."/>
            <person name="Miettinen O."/>
            <person name="Hibbett D.S."/>
            <person name="Nagy L.G."/>
        </authorList>
    </citation>
    <scope>NUCLEOTIDE SEQUENCE [LARGE SCALE GENOMIC DNA]</scope>
    <source>
        <strain evidence="19 20">CBS 309.79</strain>
    </source>
</reference>
<dbReference type="Pfam" id="PF16078">
    <property type="entry name" value="2-oxogl_dehyd_N"/>
    <property type="match status" value="1"/>
</dbReference>
<keyword evidence="20" id="KW-1185">Reference proteome</keyword>
<dbReference type="NCBIfam" id="NF008907">
    <property type="entry name" value="PRK12270.1"/>
    <property type="match status" value="1"/>
</dbReference>
<evidence type="ECO:0000256" key="9">
    <source>
        <dbReference type="ARBA" id="ARBA00022946"/>
    </source>
</evidence>
<accession>A0A5C3QXS0</accession>
<dbReference type="Pfam" id="PF00676">
    <property type="entry name" value="E1_dh"/>
    <property type="match status" value="1"/>
</dbReference>
<keyword evidence="12" id="KW-0496">Mitochondrion</keyword>
<comment type="cofactor">
    <cofactor evidence="1">
        <name>Mg(2+)</name>
        <dbReference type="ChEBI" id="CHEBI:18420"/>
    </cofactor>
</comment>
<feature type="compositionally biased region" description="Polar residues" evidence="17">
    <location>
        <begin position="992"/>
        <end position="1001"/>
    </location>
</feature>
<evidence type="ECO:0000256" key="12">
    <source>
        <dbReference type="ARBA" id="ARBA00023128"/>
    </source>
</evidence>
<evidence type="ECO:0000256" key="6">
    <source>
        <dbReference type="ARBA" id="ARBA00022532"/>
    </source>
</evidence>
<dbReference type="GO" id="GO:0030976">
    <property type="term" value="F:thiamine pyrophosphate binding"/>
    <property type="evidence" value="ECO:0007669"/>
    <property type="project" value="InterPro"/>
</dbReference>
<dbReference type="PANTHER" id="PTHR23152:SF4">
    <property type="entry name" value="2-OXOADIPATE DEHYDROGENASE COMPLEX COMPONENT E1"/>
    <property type="match status" value="1"/>
</dbReference>
<dbReference type="CDD" id="cd02016">
    <property type="entry name" value="TPP_E1_OGDC_like"/>
    <property type="match status" value="1"/>
</dbReference>
<dbReference type="GO" id="GO:0046872">
    <property type="term" value="F:metal ion binding"/>
    <property type="evidence" value="ECO:0007669"/>
    <property type="project" value="UniProtKB-KW"/>
</dbReference>
<evidence type="ECO:0000256" key="3">
    <source>
        <dbReference type="ARBA" id="ARBA00004305"/>
    </source>
</evidence>
<feature type="domain" description="Transketolase-like pyrimidine-binding" evidence="18">
    <location>
        <begin position="652"/>
        <end position="862"/>
    </location>
</feature>
<evidence type="ECO:0000313" key="20">
    <source>
        <dbReference type="Proteomes" id="UP000305067"/>
    </source>
</evidence>
<dbReference type="Gene3D" id="1.10.287.1150">
    <property type="entry name" value="TPP helical domain"/>
    <property type="match status" value="1"/>
</dbReference>
<evidence type="ECO:0000256" key="14">
    <source>
        <dbReference type="ARBA" id="ARBA00040267"/>
    </source>
</evidence>
<keyword evidence="8" id="KW-0460">Magnesium</keyword>
<dbReference type="PANTHER" id="PTHR23152">
    <property type="entry name" value="2-OXOGLUTARATE DEHYDROGENASE"/>
    <property type="match status" value="1"/>
</dbReference>
<comment type="function">
    <text evidence="13">The 2-oxoglutarate dehydrogenase complex catalyzes the overall conversion of 2-oxoglutarate to succinyl-CoA and CO(2). It contains multiple copies of three enzymatic components: 2-oxoglutarate dehydrogenase (E1), dihydrolipoamide succinyltransferase (E2) and lipoamide dehydrogenase (E3).</text>
</comment>
<dbReference type="GO" id="GO:0045252">
    <property type="term" value="C:oxoglutarate dehydrogenase complex"/>
    <property type="evidence" value="ECO:0007669"/>
    <property type="project" value="TreeGrafter"/>
</dbReference>
<organism evidence="19 20">
    <name type="scientific">Pterulicium gracile</name>
    <dbReference type="NCBI Taxonomy" id="1884261"/>
    <lineage>
        <taxon>Eukaryota</taxon>
        <taxon>Fungi</taxon>
        <taxon>Dikarya</taxon>
        <taxon>Basidiomycota</taxon>
        <taxon>Agaricomycotina</taxon>
        <taxon>Agaricomycetes</taxon>
        <taxon>Agaricomycetidae</taxon>
        <taxon>Agaricales</taxon>
        <taxon>Pleurotineae</taxon>
        <taxon>Pterulaceae</taxon>
        <taxon>Pterulicium</taxon>
    </lineage>
</organism>
<gene>
    <name evidence="19" type="ORF">BDV98DRAFT_523979</name>
</gene>
<dbReference type="Proteomes" id="UP000305067">
    <property type="component" value="Unassembled WGS sequence"/>
</dbReference>
<dbReference type="Gene3D" id="3.40.50.11610">
    <property type="entry name" value="Multifunctional 2-oxoglutarate metabolism enzyme, C-terminal domain"/>
    <property type="match status" value="1"/>
</dbReference>
<dbReference type="AlphaFoldDB" id="A0A5C3QXS0"/>
<evidence type="ECO:0000256" key="5">
    <source>
        <dbReference type="ARBA" id="ARBA00012280"/>
    </source>
</evidence>
<evidence type="ECO:0000256" key="2">
    <source>
        <dbReference type="ARBA" id="ARBA00001964"/>
    </source>
</evidence>
<evidence type="ECO:0000256" key="7">
    <source>
        <dbReference type="ARBA" id="ARBA00022723"/>
    </source>
</evidence>
<dbReference type="SMART" id="SM00861">
    <property type="entry name" value="Transket_pyr"/>
    <property type="match status" value="1"/>
</dbReference>
<keyword evidence="6" id="KW-0816">Tricarboxylic acid cycle</keyword>
<dbReference type="Gene3D" id="3.40.50.12470">
    <property type="match status" value="1"/>
</dbReference>
<feature type="region of interest" description="Disordered" evidence="17">
    <location>
        <begin position="977"/>
        <end position="1005"/>
    </location>
</feature>
<dbReference type="InterPro" id="IPR031717">
    <property type="entry name" value="ODO-1/KGD_C"/>
</dbReference>
<evidence type="ECO:0000256" key="17">
    <source>
        <dbReference type="SAM" id="MobiDB-lite"/>
    </source>
</evidence>
<dbReference type="FunFam" id="3.40.50.11610:FF:000009">
    <property type="entry name" value="2-oxoglutarate dehydrogenase E1 component"/>
    <property type="match status" value="1"/>
</dbReference>
<dbReference type="FunFam" id="1.10.287.1150:FF:000002">
    <property type="entry name" value="2-oxoglutarate dehydrogenase E1 component"/>
    <property type="match status" value="1"/>
</dbReference>
<dbReference type="GO" id="GO:0005759">
    <property type="term" value="C:mitochondrial matrix"/>
    <property type="evidence" value="ECO:0007669"/>
    <property type="project" value="UniProtKB-SubCell"/>
</dbReference>
<dbReference type="InterPro" id="IPR005475">
    <property type="entry name" value="Transketolase-like_Pyr-bd"/>
</dbReference>
<comment type="cofactor">
    <cofactor evidence="2">
        <name>thiamine diphosphate</name>
        <dbReference type="ChEBI" id="CHEBI:58937"/>
    </cofactor>
</comment>
<protein>
    <recommendedName>
        <fullName evidence="14">2-oxoglutarate dehydrogenase, mitochondrial</fullName>
        <ecNumber evidence="5">1.2.4.2</ecNumber>
    </recommendedName>
    <alternativeName>
        <fullName evidence="15">2-oxoglutarate dehydrogenase complex component E1</fullName>
    </alternativeName>
</protein>
<evidence type="ECO:0000256" key="8">
    <source>
        <dbReference type="ARBA" id="ARBA00022842"/>
    </source>
</evidence>
<dbReference type="InterPro" id="IPR029061">
    <property type="entry name" value="THDP-binding"/>
</dbReference>
<evidence type="ECO:0000256" key="13">
    <source>
        <dbReference type="ARBA" id="ARBA00037426"/>
    </source>
</evidence>
<dbReference type="InterPro" id="IPR042179">
    <property type="entry name" value="KGD_C_sf"/>
</dbReference>
<dbReference type="InterPro" id="IPR011603">
    <property type="entry name" value="2oxoglutarate_DH_E1"/>
</dbReference>
<evidence type="ECO:0000259" key="18">
    <source>
        <dbReference type="SMART" id="SM00861"/>
    </source>
</evidence>
<evidence type="ECO:0000256" key="11">
    <source>
        <dbReference type="ARBA" id="ARBA00023052"/>
    </source>
</evidence>
<keyword evidence="11" id="KW-0786">Thiamine pyrophosphate</keyword>
<comment type="similarity">
    <text evidence="4">Belongs to the alpha-ketoglutarate dehydrogenase family.</text>
</comment>
<evidence type="ECO:0000256" key="16">
    <source>
        <dbReference type="ARBA" id="ARBA00051911"/>
    </source>
</evidence>
<dbReference type="FunFam" id="3.40.50.970:FF:000002">
    <property type="entry name" value="2-oxoglutarate dehydrogenase, E1 component"/>
    <property type="match status" value="1"/>
</dbReference>
<dbReference type="GO" id="GO:0004591">
    <property type="term" value="F:oxoglutarate dehydrogenase (succinyl-transferring) activity"/>
    <property type="evidence" value="ECO:0007669"/>
    <property type="project" value="UniProtKB-EC"/>
</dbReference>
<dbReference type="GO" id="GO:0006099">
    <property type="term" value="P:tricarboxylic acid cycle"/>
    <property type="evidence" value="ECO:0007669"/>
    <property type="project" value="UniProtKB-KW"/>
</dbReference>
<comment type="subcellular location">
    <subcellularLocation>
        <location evidence="3">Mitochondrion matrix</location>
    </subcellularLocation>
</comment>
<dbReference type="InterPro" id="IPR032106">
    <property type="entry name" value="2-oxogl_dehyd_N"/>
</dbReference>
<dbReference type="STRING" id="1884261.A0A5C3QXS0"/>
<dbReference type="EMBL" id="ML178817">
    <property type="protein sequence ID" value="TFL05199.1"/>
    <property type="molecule type" value="Genomic_DNA"/>
</dbReference>
<dbReference type="NCBIfam" id="NF006914">
    <property type="entry name" value="PRK09404.1"/>
    <property type="match status" value="1"/>
</dbReference>
<dbReference type="PIRSF" id="PIRSF000157">
    <property type="entry name" value="Oxoglu_dh_E1"/>
    <property type="match status" value="1"/>
</dbReference>
<comment type="catalytic activity">
    <reaction evidence="16">
        <text>N(6)-[(R)-lipoyl]-L-lysyl-[protein] + 2-oxoglutarate + H(+) = N(6)-[(R)-S(8)-succinyldihydrolipoyl]-L-lysyl-[protein] + CO2</text>
        <dbReference type="Rhea" id="RHEA:12188"/>
        <dbReference type="Rhea" id="RHEA-COMP:10474"/>
        <dbReference type="Rhea" id="RHEA-COMP:20092"/>
        <dbReference type="ChEBI" id="CHEBI:15378"/>
        <dbReference type="ChEBI" id="CHEBI:16526"/>
        <dbReference type="ChEBI" id="CHEBI:16810"/>
        <dbReference type="ChEBI" id="CHEBI:83099"/>
        <dbReference type="ChEBI" id="CHEBI:83120"/>
        <dbReference type="EC" id="1.2.4.2"/>
    </reaction>
</comment>
<dbReference type="Gene3D" id="3.40.50.970">
    <property type="match status" value="1"/>
</dbReference>
<evidence type="ECO:0000256" key="4">
    <source>
        <dbReference type="ARBA" id="ARBA00006936"/>
    </source>
</evidence>
<sequence length="1020" mass="114933">MLSRQAFRRLARPQATASLPLPPSARRTALVATSALRAILQARGYATAQPPSSNDPFANGTNAYYVEEMYRYWRDDPKSVHASWDVYFKGMENGLTSPQAFQPPPSILPNPSDGSTTLHGLNGGNGDLDIHLKTQLLVRAYQVRGHHLAELDPLGILDADLADVRPPELELSRYGFTEKDLQKEINLGPGILPHFQTDERKTMKLEEILNLCKRIYCGAVGIQYVHIPDKEQCDWIRARVEIPKPWNYTIEEKRMILDRLIWSESFEKFIASKYPNEKRFGLEGCEALIPGMKALIDRSVDHGVKHVTMGMPHRGRLNVLANVIRKPIEAILNEFMGSQTDEWPAGDVKYHLGANYVRPTPSGKKVSLSLVANPSHLEAEDPLVLGKTRALQHLENDEGKYDTAMSVLLHGDAAFAGQGVVYETMGFHNLPWYGTGGTIHLIVNNQIGFTTDPRFSRSTPYPSDIAKAIDAPIFHVNGDNVEAVNFVCQLAADYRAKFKKDVVVDIVCYRRHGHNETDQPLFTQPRMYKAIQKQPTPLTQYTKFLVGRKTFSEEDIEKHKKWVWGMLESAANGAKDYVPTSKEWLSASWQGFPSPKKLAEETLPTRPTGAEEELLQRVGKAISTTPQGFTPHKNLGRILTGRGKTIQEGTNIDWSTAEALAFGSLAAEKIHIRISGQDVERGTFSQRHAIIHDQENEKQYVPLNNVDSSQARFVVCNSSLSEFGALGFELGYSLVSPNCLTMWEAQFGDFANNAQCIIDQFIASGERKWLQRTGLVVSLPHGYDGQGPEHSSGRIERFLQLCDDHPNHFPTPEKVERQHQDCNMQVVYPTTPANYFHVLRRQIHRDFRKPLILFFSKSLLRHPGARSDLSEMTGETQFQRYIPEPHPESLVAPEEIKRHILCSGQVYFALLQAREERGIKNIAISRMEQISPFPYDLLTPHLDQYPNASLLWCQEEPLNNGSWSYVGPRIFTASGQTEHHKGKYPKYAGRDPTSSVATGSKSQHKKEIEQFINEAFDLES</sequence>
<evidence type="ECO:0000256" key="10">
    <source>
        <dbReference type="ARBA" id="ARBA00023002"/>
    </source>
</evidence>
<evidence type="ECO:0000256" key="1">
    <source>
        <dbReference type="ARBA" id="ARBA00001946"/>
    </source>
</evidence>
<dbReference type="Pfam" id="PF02779">
    <property type="entry name" value="Transket_pyr"/>
    <property type="match status" value="1"/>
</dbReference>
<dbReference type="EC" id="1.2.4.2" evidence="5"/>
<name>A0A5C3QXS0_9AGAR</name>
<dbReference type="OrthoDB" id="413077at2759"/>
<dbReference type="Pfam" id="PF16870">
    <property type="entry name" value="OxoGdeHyase_C"/>
    <property type="match status" value="1"/>
</dbReference>
<keyword evidence="7" id="KW-0479">Metal-binding</keyword>
<evidence type="ECO:0000256" key="15">
    <source>
        <dbReference type="ARBA" id="ARBA00042984"/>
    </source>
</evidence>
<evidence type="ECO:0000313" key="19">
    <source>
        <dbReference type="EMBL" id="TFL05199.1"/>
    </source>
</evidence>
<keyword evidence="10" id="KW-0560">Oxidoreductase</keyword>
<dbReference type="NCBIfam" id="TIGR00239">
    <property type="entry name" value="2oxo_dh_E1"/>
    <property type="match status" value="1"/>
</dbReference>